<evidence type="ECO:0000256" key="6">
    <source>
        <dbReference type="ARBA" id="ARBA00023065"/>
    </source>
</evidence>
<comment type="caution">
    <text evidence="9">Lacks conserved residue(s) required for the propagation of feature annotation.</text>
</comment>
<organism evidence="11 12">
    <name type="scientific">Macrostomum lignano</name>
    <dbReference type="NCBI Taxonomy" id="282301"/>
    <lineage>
        <taxon>Eukaryota</taxon>
        <taxon>Metazoa</taxon>
        <taxon>Spiralia</taxon>
        <taxon>Lophotrochozoa</taxon>
        <taxon>Platyhelminthes</taxon>
        <taxon>Rhabditophora</taxon>
        <taxon>Macrostomorpha</taxon>
        <taxon>Macrostomida</taxon>
        <taxon>Macrostomidae</taxon>
        <taxon>Macrostomum</taxon>
    </lineage>
</organism>
<keyword evidence="8 9" id="KW-0407">Ion channel</keyword>
<keyword evidence="4 9" id="KW-0812">Transmembrane</keyword>
<proteinExistence type="inferred from homology"/>
<comment type="function">
    <text evidence="9">Structural component of the gap junctions.</text>
</comment>
<dbReference type="InterPro" id="IPR000990">
    <property type="entry name" value="Innexin"/>
</dbReference>
<sequence>MAAAEIFDKFNKLQQVTYAGVEDFSDRLNFEVTVILLLVCCTTVTLKTYVLSPVACYIPNEVGAHSGQEQYVNNYCWTEGTFAVPIAEFHIDNSQPDPIGVYRDRRIVYYQWVPFVLGLQSLMFYLPRVLWGMMSYNRAGTDIGHIIRTANDAVTADGEKHAKLVQHVCRRLEQLLFQHNKKHRCSSGPHGKLTTTERLRGSFRRLLPSQRLGNWLIFTYFIIKMCYIGNAVGQLYLMHSFLGFNASYFAFGAAVLQNLRHGRDWTQTMIFPRVGVCAVFYRAPAGGNYVYSQCTLPINMINEKIYIFLWFWVITTASLTALSLPVWVARILLFRKRSQFVRSYLKLADRSPAVDKRDISRFIRDFLRHDGTFLLKMIALNSGDVICTEIVARLWEVYLRRRYGCEDEDDEENALACFALAQPQLGSTPPNSGSVKRQRKASQPQAAGDELTRQLQRKRRMLQRRRTVCEDEISEADTKPQAAEEAEETADAGEAED</sequence>
<keyword evidence="6 9" id="KW-0406">Ion transport</keyword>
<feature type="transmembrane region" description="Helical" evidence="9">
    <location>
        <begin position="305"/>
        <end position="333"/>
    </location>
</feature>
<dbReference type="GO" id="GO:0034220">
    <property type="term" value="P:monoatomic ion transmembrane transport"/>
    <property type="evidence" value="ECO:0007669"/>
    <property type="project" value="UniProtKB-KW"/>
</dbReference>
<comment type="subcellular location">
    <subcellularLocation>
        <location evidence="1 9">Cell membrane</location>
        <topology evidence="1 9">Multi-pass membrane protein</topology>
    </subcellularLocation>
</comment>
<evidence type="ECO:0000256" key="9">
    <source>
        <dbReference type="RuleBase" id="RU010713"/>
    </source>
</evidence>
<evidence type="ECO:0000313" key="12">
    <source>
        <dbReference type="Proteomes" id="UP000215902"/>
    </source>
</evidence>
<dbReference type="PROSITE" id="PS51013">
    <property type="entry name" value="PANNEXIN"/>
    <property type="match status" value="1"/>
</dbReference>
<comment type="similarity">
    <text evidence="9">Belongs to the pannexin family.</text>
</comment>
<feature type="transmembrane region" description="Helical" evidence="9">
    <location>
        <begin position="107"/>
        <end position="126"/>
    </location>
</feature>
<keyword evidence="3" id="KW-1003">Cell membrane</keyword>
<feature type="transmembrane region" description="Helical" evidence="9">
    <location>
        <begin position="268"/>
        <end position="285"/>
    </location>
</feature>
<dbReference type="PANTHER" id="PTHR11893:SF36">
    <property type="entry name" value="INNEXIN-5"/>
    <property type="match status" value="1"/>
</dbReference>
<dbReference type="GO" id="GO:0005886">
    <property type="term" value="C:plasma membrane"/>
    <property type="evidence" value="ECO:0007669"/>
    <property type="project" value="UniProtKB-SubCell"/>
</dbReference>
<evidence type="ECO:0000256" key="8">
    <source>
        <dbReference type="ARBA" id="ARBA00023303"/>
    </source>
</evidence>
<evidence type="ECO:0000256" key="2">
    <source>
        <dbReference type="ARBA" id="ARBA00022448"/>
    </source>
</evidence>
<reference evidence="11 12" key="1">
    <citation type="submission" date="2017-06" db="EMBL/GenBank/DDBJ databases">
        <title>A platform for efficient transgenesis in Macrostomum lignano, a flatworm model organism for stem cell research.</title>
        <authorList>
            <person name="Berezikov E."/>
        </authorList>
    </citation>
    <scope>NUCLEOTIDE SEQUENCE [LARGE SCALE GENOMIC DNA]</scope>
    <source>
        <strain evidence="11">DV1</strain>
        <tissue evidence="11">Whole organism</tissue>
    </source>
</reference>
<feature type="transmembrane region" description="Helical" evidence="9">
    <location>
        <begin position="212"/>
        <end position="230"/>
    </location>
</feature>
<comment type="caution">
    <text evidence="11">The sequence shown here is derived from an EMBL/GenBank/DDBJ whole genome shotgun (WGS) entry which is preliminary data.</text>
</comment>
<keyword evidence="7 9" id="KW-0472">Membrane</keyword>
<feature type="transmembrane region" description="Helical" evidence="9">
    <location>
        <begin position="236"/>
        <end position="256"/>
    </location>
</feature>
<gene>
    <name evidence="9" type="primary">inx</name>
    <name evidence="11" type="ORF">BOX15_Mlig031319g2</name>
</gene>
<feature type="compositionally biased region" description="Acidic residues" evidence="10">
    <location>
        <begin position="484"/>
        <end position="497"/>
    </location>
</feature>
<dbReference type="Pfam" id="PF00876">
    <property type="entry name" value="Innexin"/>
    <property type="match status" value="1"/>
</dbReference>
<name>A0A267DRF0_9PLAT</name>
<keyword evidence="5 9" id="KW-1133">Transmembrane helix</keyword>
<keyword evidence="2 9" id="KW-0813">Transport</keyword>
<feature type="region of interest" description="Disordered" evidence="10">
    <location>
        <begin position="425"/>
        <end position="497"/>
    </location>
</feature>
<evidence type="ECO:0000256" key="7">
    <source>
        <dbReference type="ARBA" id="ARBA00023136"/>
    </source>
</evidence>
<dbReference type="AlphaFoldDB" id="A0A267DRF0"/>
<keyword evidence="12" id="KW-1185">Reference proteome</keyword>
<evidence type="ECO:0000256" key="4">
    <source>
        <dbReference type="ARBA" id="ARBA00022692"/>
    </source>
</evidence>
<dbReference type="OrthoDB" id="5867527at2759"/>
<dbReference type="PRINTS" id="PR01262">
    <property type="entry name" value="INNEXIN"/>
</dbReference>
<dbReference type="STRING" id="282301.A0A267DRF0"/>
<dbReference type="GO" id="GO:0005921">
    <property type="term" value="C:gap junction"/>
    <property type="evidence" value="ECO:0007669"/>
    <property type="project" value="UniProtKB-UniRule"/>
</dbReference>
<evidence type="ECO:0000313" key="11">
    <source>
        <dbReference type="EMBL" id="PAA51112.1"/>
    </source>
</evidence>
<dbReference type="EMBL" id="NIVC01003501">
    <property type="protein sequence ID" value="PAA51112.1"/>
    <property type="molecule type" value="Genomic_DNA"/>
</dbReference>
<protein>
    <recommendedName>
        <fullName evidence="9">Innexin</fullName>
    </recommendedName>
</protein>
<evidence type="ECO:0000256" key="10">
    <source>
        <dbReference type="SAM" id="MobiDB-lite"/>
    </source>
</evidence>
<dbReference type="Proteomes" id="UP000215902">
    <property type="component" value="Unassembled WGS sequence"/>
</dbReference>
<dbReference type="PANTHER" id="PTHR11893">
    <property type="entry name" value="INNEXIN"/>
    <property type="match status" value="1"/>
</dbReference>
<evidence type="ECO:0000256" key="3">
    <source>
        <dbReference type="ARBA" id="ARBA00022475"/>
    </source>
</evidence>
<evidence type="ECO:0000256" key="5">
    <source>
        <dbReference type="ARBA" id="ARBA00022989"/>
    </source>
</evidence>
<accession>A0A267DRF0</accession>
<dbReference type="GO" id="GO:0005243">
    <property type="term" value="F:gap junction channel activity"/>
    <property type="evidence" value="ECO:0007669"/>
    <property type="project" value="TreeGrafter"/>
</dbReference>
<feature type="compositionally biased region" description="Polar residues" evidence="10">
    <location>
        <begin position="425"/>
        <end position="445"/>
    </location>
</feature>
<evidence type="ECO:0000256" key="1">
    <source>
        <dbReference type="ARBA" id="ARBA00004651"/>
    </source>
</evidence>
<feature type="compositionally biased region" description="Basic residues" evidence="10">
    <location>
        <begin position="455"/>
        <end position="466"/>
    </location>
</feature>